<sequence length="268" mass="29931">MSRLDFLRYPPSAGLSPFIQCYWRLQGSLPAGQNITEWLHPEGGSGIIFNLGDPLIFNGRHTPASCLIGGPMRHSLRLTLSGRIDAWGVRFRPGGAYGFFTRPLRDLLGQQASSEGLVLHFPGGALAEQLYHQADAGGGLALLERELAPRLLSSPDSPGSFRRALQCLLLHRGRLPIARLPSAVGLSQRQLERQFALWLGLSPKEYGRLLRVAHVRERLKAGDGRRLTELAHESGYYDQAHFIHDFRRVVGMTPGQYRLRPRAQPLYR</sequence>
<evidence type="ECO:0000256" key="1">
    <source>
        <dbReference type="ARBA" id="ARBA00023015"/>
    </source>
</evidence>
<dbReference type="SUPFAM" id="SSF46689">
    <property type="entry name" value="Homeodomain-like"/>
    <property type="match status" value="1"/>
</dbReference>
<accession>A0A2P7QTS2</accession>
<gene>
    <name evidence="5" type="ORF">C7H85_17995</name>
</gene>
<dbReference type="SMART" id="SM00342">
    <property type="entry name" value="HTH_ARAC"/>
    <property type="match status" value="1"/>
</dbReference>
<dbReference type="InterPro" id="IPR046532">
    <property type="entry name" value="DUF6597"/>
</dbReference>
<keyword evidence="6" id="KW-1185">Reference proteome</keyword>
<dbReference type="RefSeq" id="WP_106731094.1">
    <property type="nucleotide sequence ID" value="NZ_PXYG01000011.1"/>
</dbReference>
<dbReference type="PANTHER" id="PTHR46796">
    <property type="entry name" value="HTH-TYPE TRANSCRIPTIONAL ACTIVATOR RHAS-RELATED"/>
    <property type="match status" value="1"/>
</dbReference>
<dbReference type="PRINTS" id="PR00032">
    <property type="entry name" value="HTHARAC"/>
</dbReference>
<dbReference type="Pfam" id="PF20240">
    <property type="entry name" value="DUF6597"/>
    <property type="match status" value="1"/>
</dbReference>
<evidence type="ECO:0000259" key="4">
    <source>
        <dbReference type="PROSITE" id="PS01124"/>
    </source>
</evidence>
<keyword evidence="1" id="KW-0805">Transcription regulation</keyword>
<dbReference type="GO" id="GO:0003700">
    <property type="term" value="F:DNA-binding transcription factor activity"/>
    <property type="evidence" value="ECO:0007669"/>
    <property type="project" value="InterPro"/>
</dbReference>
<dbReference type="EMBL" id="PXYG01000011">
    <property type="protein sequence ID" value="PSJ41372.1"/>
    <property type="molecule type" value="Genomic_DNA"/>
</dbReference>
<dbReference type="GO" id="GO:0043565">
    <property type="term" value="F:sequence-specific DNA binding"/>
    <property type="evidence" value="ECO:0007669"/>
    <property type="project" value="InterPro"/>
</dbReference>
<dbReference type="PROSITE" id="PS00041">
    <property type="entry name" value="HTH_ARAC_FAMILY_1"/>
    <property type="match status" value="1"/>
</dbReference>
<name>A0A2P7QTS2_9GAMM</name>
<dbReference type="InterPro" id="IPR009057">
    <property type="entry name" value="Homeodomain-like_sf"/>
</dbReference>
<dbReference type="Pfam" id="PF12833">
    <property type="entry name" value="HTH_18"/>
    <property type="match status" value="1"/>
</dbReference>
<proteinExistence type="predicted"/>
<protein>
    <submittedName>
        <fullName evidence="5">AraC family transcriptional regulator</fullName>
    </submittedName>
</protein>
<dbReference type="InterPro" id="IPR018060">
    <property type="entry name" value="HTH_AraC"/>
</dbReference>
<evidence type="ECO:0000256" key="2">
    <source>
        <dbReference type="ARBA" id="ARBA00023125"/>
    </source>
</evidence>
<evidence type="ECO:0000313" key="5">
    <source>
        <dbReference type="EMBL" id="PSJ41372.1"/>
    </source>
</evidence>
<feature type="domain" description="HTH araC/xylS-type" evidence="4">
    <location>
        <begin position="162"/>
        <end position="260"/>
    </location>
</feature>
<dbReference type="InterPro" id="IPR050204">
    <property type="entry name" value="AraC_XylS_family_regulators"/>
</dbReference>
<dbReference type="AlphaFoldDB" id="A0A2P7QTS2"/>
<evidence type="ECO:0000256" key="3">
    <source>
        <dbReference type="ARBA" id="ARBA00023163"/>
    </source>
</evidence>
<comment type="caution">
    <text evidence="5">The sequence shown here is derived from an EMBL/GenBank/DDBJ whole genome shotgun (WGS) entry which is preliminary data.</text>
</comment>
<evidence type="ECO:0000313" key="6">
    <source>
        <dbReference type="Proteomes" id="UP000240243"/>
    </source>
</evidence>
<dbReference type="Proteomes" id="UP000240243">
    <property type="component" value="Unassembled WGS sequence"/>
</dbReference>
<dbReference type="Gene3D" id="1.10.10.60">
    <property type="entry name" value="Homeodomain-like"/>
    <property type="match status" value="1"/>
</dbReference>
<reference evidence="5 6" key="1">
    <citation type="submission" date="2018-03" db="EMBL/GenBank/DDBJ databases">
        <title>The draft genome of Zobellella sp. 59N8.</title>
        <authorList>
            <person name="Liu L."/>
            <person name="Li L."/>
            <person name="Zhang X."/>
            <person name="Liang L."/>
            <person name="Wang T."/>
        </authorList>
    </citation>
    <scope>NUCLEOTIDE SEQUENCE [LARGE SCALE GENOMIC DNA]</scope>
    <source>
        <strain evidence="5 6">59N8</strain>
    </source>
</reference>
<dbReference type="InterPro" id="IPR018062">
    <property type="entry name" value="HTH_AraC-typ_CS"/>
</dbReference>
<keyword evidence="2" id="KW-0238">DNA-binding</keyword>
<keyword evidence="3" id="KW-0804">Transcription</keyword>
<dbReference type="OrthoDB" id="6592899at2"/>
<dbReference type="PROSITE" id="PS01124">
    <property type="entry name" value="HTH_ARAC_FAMILY_2"/>
    <property type="match status" value="1"/>
</dbReference>
<organism evidence="5 6">
    <name type="scientific">Zobellella endophytica</name>
    <dbReference type="NCBI Taxonomy" id="2116700"/>
    <lineage>
        <taxon>Bacteria</taxon>
        <taxon>Pseudomonadati</taxon>
        <taxon>Pseudomonadota</taxon>
        <taxon>Gammaproteobacteria</taxon>
        <taxon>Aeromonadales</taxon>
        <taxon>Aeromonadaceae</taxon>
        <taxon>Zobellella</taxon>
    </lineage>
</organism>
<dbReference type="InterPro" id="IPR020449">
    <property type="entry name" value="Tscrpt_reg_AraC-type_HTH"/>
</dbReference>